<dbReference type="GO" id="GO:0005874">
    <property type="term" value="C:microtubule"/>
    <property type="evidence" value="ECO:0007669"/>
    <property type="project" value="UniProtKB-KW"/>
</dbReference>
<evidence type="ECO:0000256" key="1">
    <source>
        <dbReference type="ARBA" id="ARBA00004245"/>
    </source>
</evidence>
<dbReference type="GO" id="GO:0005868">
    <property type="term" value="C:cytoplasmic dynein complex"/>
    <property type="evidence" value="ECO:0007669"/>
    <property type="project" value="InterPro"/>
</dbReference>
<feature type="compositionally biased region" description="Polar residues" evidence="10">
    <location>
        <begin position="691"/>
        <end position="704"/>
    </location>
</feature>
<comment type="subcellular location">
    <subcellularLocation>
        <location evidence="1">Cytoplasm</location>
        <location evidence="1">Cytoskeleton</location>
    </subcellularLocation>
</comment>
<keyword evidence="9" id="KW-0206">Cytoskeleton</keyword>
<dbReference type="GO" id="GO:0000226">
    <property type="term" value="P:microtubule cytoskeleton organization"/>
    <property type="evidence" value="ECO:0007669"/>
    <property type="project" value="TreeGrafter"/>
</dbReference>
<evidence type="ECO:0000256" key="2">
    <source>
        <dbReference type="ARBA" id="ARBA00022448"/>
    </source>
</evidence>
<keyword evidence="2" id="KW-0813">Transport</keyword>
<evidence type="ECO:0000256" key="3">
    <source>
        <dbReference type="ARBA" id="ARBA00022490"/>
    </source>
</evidence>
<reference evidence="11 12" key="1">
    <citation type="submission" date="2023-10" db="EMBL/GenBank/DDBJ databases">
        <title>Comparative genomics analysis reveals potential genetic determinants of host preference in Cryptosporidium xiaoi.</title>
        <authorList>
            <person name="Xiao L."/>
            <person name="Li J."/>
        </authorList>
    </citation>
    <scope>NUCLEOTIDE SEQUENCE [LARGE SCALE GENOMIC DNA]</scope>
    <source>
        <strain evidence="11 12">52996</strain>
    </source>
</reference>
<accession>A0AAV9XSK8</accession>
<keyword evidence="7" id="KW-0243">Dynein</keyword>
<keyword evidence="5" id="KW-0547">Nucleotide-binding</keyword>
<dbReference type="Pfam" id="PF05783">
    <property type="entry name" value="DLIC"/>
    <property type="match status" value="1"/>
</dbReference>
<dbReference type="PANTHER" id="PTHR12688">
    <property type="entry name" value="DYNEIN LIGHT INTERMEDIATE CHAIN"/>
    <property type="match status" value="1"/>
</dbReference>
<dbReference type="Proteomes" id="UP001311799">
    <property type="component" value="Unassembled WGS sequence"/>
</dbReference>
<keyword evidence="3" id="KW-0963">Cytoplasm</keyword>
<evidence type="ECO:0000313" key="11">
    <source>
        <dbReference type="EMBL" id="KAK6587718.1"/>
    </source>
</evidence>
<keyword evidence="12" id="KW-1185">Reference proteome</keyword>
<feature type="region of interest" description="Disordered" evidence="10">
    <location>
        <begin position="561"/>
        <end position="727"/>
    </location>
</feature>
<sequence>MRKQSSVLHLPRGSRGESFSMGHSVSTSFTKFTSKYMGSGVGGSGIKQENQGLWQDILRSCLKNKDINETEDFHGTIFVFGRANGGKSELIEELKRIGEKDKEKMKEQRTGLNSESLLTSNLNSEKSPYMGLYFSSIKVSSDMLKEEEDDDLDDNTSSGDNDLDTATARNRKATIDVWSIDHCEFSDEIVRRLVSILNGQNADTPSVLGNSNNAIEESQTRDSLDIGNEDTRGSMVSISGEDLISLRSPNIMFLIVLDGSLPWTLNDDFSTWVQEIQSIWMRSLEESKLSPQLQNIMIQETSHYFSTLCSDSIGICNKGMIAEMNSKNIISGESENSNENGLENESIESYPKVNLGIPIAVVITKSDIGKRFTVPIGVNGVPLIPFALSFLMSIGDSYGMSYFVTSVENSWDIHQSFGVSVLLKYLLHRLFGVPFRDEKGLVIDPTNKIITANNSIICVLPKTPLNNLPLDTVPDVNNLVYEELVQKSNYSVICSENKDKNLNHGLSTAFDKDIPSLGSFLESIKSQIPEIEPFSSSTIGIGAIAGGGSVQYSTTSGVSGVMGEDVKQPTGEQQTGAIHLKSSSPLSVPTSQKLKSGKSTIGQSNSNTSTGGDPSLKGFFQSLIQRGEKKGAQSNRSTLKPAPSSTNFRKDSLSSKSNEQILNAKPTITEKRLDSQESLSIDTDKREMVGDSNSGCDNNVNNKTDSVEGDATENKDKNNDTENNQES</sequence>
<comment type="caution">
    <text evidence="11">The sequence shown here is derived from an EMBL/GenBank/DDBJ whole genome shotgun (WGS) entry which is preliminary data.</text>
</comment>
<dbReference type="AlphaFoldDB" id="A0AAV9XSK8"/>
<dbReference type="PANTHER" id="PTHR12688:SF0">
    <property type="entry name" value="DYNEIN LIGHT INTERMEDIATE CHAIN"/>
    <property type="match status" value="1"/>
</dbReference>
<feature type="region of interest" description="Disordered" evidence="10">
    <location>
        <begin position="1"/>
        <end position="23"/>
    </location>
</feature>
<feature type="compositionally biased region" description="Acidic residues" evidence="10">
    <location>
        <begin position="145"/>
        <end position="154"/>
    </location>
</feature>
<evidence type="ECO:0000256" key="8">
    <source>
        <dbReference type="ARBA" id="ARBA00023175"/>
    </source>
</evidence>
<feature type="compositionally biased region" description="Polar residues" evidence="10">
    <location>
        <begin position="570"/>
        <end position="612"/>
    </location>
</feature>
<evidence type="ECO:0000256" key="4">
    <source>
        <dbReference type="ARBA" id="ARBA00022701"/>
    </source>
</evidence>
<evidence type="ECO:0000256" key="7">
    <source>
        <dbReference type="ARBA" id="ARBA00023017"/>
    </source>
</evidence>
<evidence type="ECO:0000256" key="5">
    <source>
        <dbReference type="ARBA" id="ARBA00022741"/>
    </source>
</evidence>
<dbReference type="InterPro" id="IPR022780">
    <property type="entry name" value="Dynein_light_int_chain"/>
</dbReference>
<evidence type="ECO:0000313" key="12">
    <source>
        <dbReference type="Proteomes" id="UP001311799"/>
    </source>
</evidence>
<dbReference type="GO" id="GO:0045504">
    <property type="term" value="F:dynein heavy chain binding"/>
    <property type="evidence" value="ECO:0007669"/>
    <property type="project" value="TreeGrafter"/>
</dbReference>
<gene>
    <name evidence="11" type="ORF">RS030_81482</name>
</gene>
<evidence type="ECO:0008006" key="13">
    <source>
        <dbReference type="Google" id="ProtNLM"/>
    </source>
</evidence>
<name>A0AAV9XSK8_9CRYT</name>
<protein>
    <recommendedName>
        <fullName evidence="13">Dynein light intermediate chain</fullName>
    </recommendedName>
</protein>
<keyword evidence="6" id="KW-0067">ATP-binding</keyword>
<evidence type="ECO:0000256" key="6">
    <source>
        <dbReference type="ARBA" id="ARBA00022840"/>
    </source>
</evidence>
<keyword evidence="4" id="KW-0493">Microtubule</keyword>
<proteinExistence type="predicted"/>
<dbReference type="GO" id="GO:0007018">
    <property type="term" value="P:microtubule-based movement"/>
    <property type="evidence" value="ECO:0007669"/>
    <property type="project" value="InterPro"/>
</dbReference>
<dbReference type="InterPro" id="IPR008467">
    <property type="entry name" value="Dynein1_light_intermed_chain"/>
</dbReference>
<keyword evidence="8" id="KW-0505">Motor protein</keyword>
<dbReference type="GO" id="GO:0005813">
    <property type="term" value="C:centrosome"/>
    <property type="evidence" value="ECO:0007669"/>
    <property type="project" value="TreeGrafter"/>
</dbReference>
<feature type="region of interest" description="Disordered" evidence="10">
    <location>
        <begin position="145"/>
        <end position="164"/>
    </location>
</feature>
<dbReference type="EMBL" id="JAWDEY010000036">
    <property type="protein sequence ID" value="KAK6587718.1"/>
    <property type="molecule type" value="Genomic_DNA"/>
</dbReference>
<evidence type="ECO:0000256" key="9">
    <source>
        <dbReference type="ARBA" id="ARBA00023212"/>
    </source>
</evidence>
<dbReference type="GO" id="GO:0005524">
    <property type="term" value="F:ATP binding"/>
    <property type="evidence" value="ECO:0007669"/>
    <property type="project" value="UniProtKB-KW"/>
</dbReference>
<evidence type="ECO:0000256" key="10">
    <source>
        <dbReference type="SAM" id="MobiDB-lite"/>
    </source>
</evidence>
<organism evidence="11 12">
    <name type="scientific">Cryptosporidium xiaoi</name>
    <dbReference type="NCBI Taxonomy" id="659607"/>
    <lineage>
        <taxon>Eukaryota</taxon>
        <taxon>Sar</taxon>
        <taxon>Alveolata</taxon>
        <taxon>Apicomplexa</taxon>
        <taxon>Conoidasida</taxon>
        <taxon>Coccidia</taxon>
        <taxon>Eucoccidiorida</taxon>
        <taxon>Eimeriorina</taxon>
        <taxon>Cryptosporidiidae</taxon>
        <taxon>Cryptosporidium</taxon>
    </lineage>
</organism>
<feature type="compositionally biased region" description="Polar residues" evidence="10">
    <location>
        <begin position="632"/>
        <end position="647"/>
    </location>
</feature>